<proteinExistence type="predicted"/>
<gene>
    <name evidence="1" type="ORF">NCTC11468_03313</name>
</gene>
<accession>A0A2X5NTS4</accession>
<dbReference type="EMBL" id="LS483499">
    <property type="protein sequence ID" value="SQK76918.1"/>
    <property type="molecule type" value="Genomic_DNA"/>
</dbReference>
<dbReference type="AlphaFoldDB" id="A0A2X5NTS4"/>
<name>A0A2X5NTS4_9GAMM</name>
<dbReference type="KEGG" id="tpty:NCTC11468_03313"/>
<evidence type="ECO:0000313" key="1">
    <source>
        <dbReference type="EMBL" id="SQK76918.1"/>
    </source>
</evidence>
<evidence type="ECO:0000313" key="2">
    <source>
        <dbReference type="Proteomes" id="UP000248758"/>
    </source>
</evidence>
<reference evidence="1 2" key="1">
    <citation type="submission" date="2018-06" db="EMBL/GenBank/DDBJ databases">
        <authorList>
            <consortium name="Pathogen Informatics"/>
            <person name="Doyle S."/>
        </authorList>
    </citation>
    <scope>NUCLEOTIDE SEQUENCE [LARGE SCALE GENOMIC DNA]</scope>
    <source>
        <strain evidence="1 2">NCTC11468</strain>
    </source>
</reference>
<organism evidence="1 2">
    <name type="scientific">Tatumella ptyseos</name>
    <dbReference type="NCBI Taxonomy" id="82987"/>
    <lineage>
        <taxon>Bacteria</taxon>
        <taxon>Pseudomonadati</taxon>
        <taxon>Pseudomonadota</taxon>
        <taxon>Gammaproteobacteria</taxon>
        <taxon>Enterobacterales</taxon>
        <taxon>Erwiniaceae</taxon>
        <taxon>Tatumella</taxon>
    </lineage>
</organism>
<protein>
    <submittedName>
        <fullName evidence="1">Uncharacterized protein</fullName>
    </submittedName>
</protein>
<sequence>MPKELPIIDLSRYCNYFCTEMLMVNPFILHGDSTDTVRKVSKDSYYRGSGRGMPGNRFPGIAAVFGKTG</sequence>
<dbReference type="Proteomes" id="UP000248758">
    <property type="component" value="Chromosome 1"/>
</dbReference>